<evidence type="ECO:0000256" key="6">
    <source>
        <dbReference type="PIRSR" id="PIRSR615500-1"/>
    </source>
</evidence>
<dbReference type="CDD" id="cd04852">
    <property type="entry name" value="Peptidases_S8_3"/>
    <property type="match status" value="1"/>
</dbReference>
<dbReference type="FunFam" id="3.50.30.30:FF:000005">
    <property type="entry name" value="subtilisin-like protease SBT1.5"/>
    <property type="match status" value="1"/>
</dbReference>
<dbReference type="InterPro" id="IPR045051">
    <property type="entry name" value="SBT"/>
</dbReference>
<dbReference type="SUPFAM" id="SSF52743">
    <property type="entry name" value="Subtilisin-like"/>
    <property type="match status" value="1"/>
</dbReference>
<feature type="domain" description="Peptidase S8/S53" evidence="8">
    <location>
        <begin position="16"/>
        <end position="444"/>
    </location>
</feature>
<name>A0A438HRQ0_VITVI</name>
<evidence type="ECO:0000256" key="1">
    <source>
        <dbReference type="ARBA" id="ARBA00011073"/>
    </source>
</evidence>
<dbReference type="Gene3D" id="2.60.40.2310">
    <property type="match status" value="2"/>
</dbReference>
<feature type="domain" description="PA" evidence="9">
    <location>
        <begin position="247"/>
        <end position="337"/>
    </location>
</feature>
<dbReference type="InterPro" id="IPR015500">
    <property type="entry name" value="Peptidase_S8_subtilisin-rel"/>
</dbReference>
<dbReference type="AlphaFoldDB" id="A0A438HRQ0"/>
<dbReference type="Pfam" id="PF17766">
    <property type="entry name" value="fn3_6"/>
    <property type="match status" value="1"/>
</dbReference>
<evidence type="ECO:0000256" key="5">
    <source>
        <dbReference type="ARBA" id="ARBA00022825"/>
    </source>
</evidence>
<evidence type="ECO:0000256" key="2">
    <source>
        <dbReference type="ARBA" id="ARBA00022670"/>
    </source>
</evidence>
<evidence type="ECO:0000256" key="7">
    <source>
        <dbReference type="PROSITE-ProRule" id="PRU01240"/>
    </source>
</evidence>
<dbReference type="Proteomes" id="UP000288805">
    <property type="component" value="Unassembled WGS sequence"/>
</dbReference>
<dbReference type="CDD" id="cd02120">
    <property type="entry name" value="PA_subtilisin_like"/>
    <property type="match status" value="1"/>
</dbReference>
<keyword evidence="2 7" id="KW-0645">Protease</keyword>
<dbReference type="InterPro" id="IPR036852">
    <property type="entry name" value="Peptidase_S8/S53_dom_sf"/>
</dbReference>
<evidence type="ECO:0000259" key="8">
    <source>
        <dbReference type="Pfam" id="PF00082"/>
    </source>
</evidence>
<evidence type="ECO:0000259" key="9">
    <source>
        <dbReference type="Pfam" id="PF02225"/>
    </source>
</evidence>
<comment type="caution">
    <text evidence="11">The sequence shown here is derived from an EMBL/GenBank/DDBJ whole genome shotgun (WGS) entry which is preliminary data.</text>
</comment>
<dbReference type="Gene3D" id="3.40.50.200">
    <property type="entry name" value="Peptidase S8/S53 domain"/>
    <property type="match status" value="1"/>
</dbReference>
<reference evidence="11 12" key="1">
    <citation type="journal article" date="2018" name="PLoS Genet.">
        <title>Population sequencing reveals clonal diversity and ancestral inbreeding in the grapevine cultivar Chardonnay.</title>
        <authorList>
            <person name="Roach M.J."/>
            <person name="Johnson D.L."/>
            <person name="Bohlmann J."/>
            <person name="van Vuuren H.J."/>
            <person name="Jones S.J."/>
            <person name="Pretorius I.S."/>
            <person name="Schmidt S.A."/>
            <person name="Borneman A.R."/>
        </authorList>
    </citation>
    <scope>NUCLEOTIDE SEQUENCE [LARGE SCALE GENOMIC DNA]</scope>
    <source>
        <strain evidence="12">cv. Chardonnay</strain>
        <tissue evidence="11">Leaf</tissue>
    </source>
</reference>
<dbReference type="InterPro" id="IPR041469">
    <property type="entry name" value="Subtilisin-like_FN3"/>
</dbReference>
<evidence type="ECO:0000259" key="10">
    <source>
        <dbReference type="Pfam" id="PF17766"/>
    </source>
</evidence>
<accession>A0A438HRQ0</accession>
<comment type="similarity">
    <text evidence="1 7">Belongs to the peptidase S8 family.</text>
</comment>
<dbReference type="InterPro" id="IPR000209">
    <property type="entry name" value="Peptidase_S8/S53_dom"/>
</dbReference>
<dbReference type="GO" id="GO:0006508">
    <property type="term" value="P:proteolysis"/>
    <property type="evidence" value="ECO:0007669"/>
    <property type="project" value="UniProtKB-KW"/>
</dbReference>
<proteinExistence type="inferred from homology"/>
<feature type="domain" description="Subtilisin-like protease fibronectin type-III" evidence="10">
    <location>
        <begin position="511"/>
        <end position="558"/>
    </location>
</feature>
<dbReference type="InterPro" id="IPR034197">
    <property type="entry name" value="Peptidases_S8_3"/>
</dbReference>
<gene>
    <name evidence="11" type="primary">SBT5.4_6</name>
    <name evidence="11" type="ORF">CK203_026988</name>
</gene>
<dbReference type="GO" id="GO:0004252">
    <property type="term" value="F:serine-type endopeptidase activity"/>
    <property type="evidence" value="ECO:0007669"/>
    <property type="project" value="UniProtKB-UniRule"/>
</dbReference>
<evidence type="ECO:0000256" key="3">
    <source>
        <dbReference type="ARBA" id="ARBA00022729"/>
    </source>
</evidence>
<dbReference type="Pfam" id="PF02225">
    <property type="entry name" value="PA"/>
    <property type="match status" value="1"/>
</dbReference>
<feature type="active site" description="Charge relay system" evidence="6 7">
    <location>
        <position position="25"/>
    </location>
</feature>
<dbReference type="PANTHER" id="PTHR10795">
    <property type="entry name" value="PROPROTEIN CONVERTASE SUBTILISIN/KEXIN"/>
    <property type="match status" value="1"/>
</dbReference>
<protein>
    <submittedName>
        <fullName evidence="11">Subtilisin-like protease SBT5.4</fullName>
    </submittedName>
</protein>
<evidence type="ECO:0000313" key="12">
    <source>
        <dbReference type="Proteomes" id="UP000288805"/>
    </source>
</evidence>
<sequence>MERFLQIPSGQRGKFGEDIIIGNLDTGVWPESESFNDQGIGPIPSKWKGYCETNDGVKCNRKLIGARYFNKGYEAALGKPLNSSYQTARDTDKHVTHTLSTAGGGFVGGANLLGSGYGTAKGGSLVLELPHTRFAGQYLENSQIPTDAAIHDGVDVLSPSLGFPRGYFLDSVAVGSFQAVKNGIVVVCSAGNSGPTPGSVEISAPWIITVAASTIDRDSPSYVMLGNNRQFKGLSFYTNSLPAEKFYPLVYSVDARAPNASARDAQLCFVGSLDPEKVKGKIVYCLVGLNAIVEKSWVVAQAGGIGMIIANRLSTGAIIHRAHFVPTSHVSAADGTQWIISEGQLKWGTVVAPIMASTSAQGPNPIAPEILKPDITARGVNILAAYTEAKGPTDLQSDDRRLPFHIVSGTSMSCPHVSRIVGLLKKIHPEWSPSAIRSAIMTTDYYYYEQLLLNADYHMGRTRSNVRQPLANDTLAEVNPFNYGAGHLWPNRAMDPGLPYECPPKPLSSWDLNYPSITVPSLSGKVTVTWTLKNVGSPATYTVRTEVPSGTEVTLEAKRDGEDGGYVFGRLIWTDGEHYVRSPIVVNATTLQM</sequence>
<dbReference type="Gene3D" id="3.50.30.30">
    <property type="match status" value="1"/>
</dbReference>
<feature type="active site" description="Charge relay system" evidence="6 7">
    <location>
        <position position="411"/>
    </location>
</feature>
<evidence type="ECO:0000313" key="11">
    <source>
        <dbReference type="EMBL" id="RVW87119.1"/>
    </source>
</evidence>
<dbReference type="PRINTS" id="PR00723">
    <property type="entry name" value="SUBTILISIN"/>
</dbReference>
<dbReference type="Pfam" id="PF00082">
    <property type="entry name" value="Peptidase_S8"/>
    <property type="match status" value="1"/>
</dbReference>
<keyword evidence="3" id="KW-0732">Signal</keyword>
<dbReference type="PROSITE" id="PS51892">
    <property type="entry name" value="SUBTILASE"/>
    <property type="match status" value="1"/>
</dbReference>
<dbReference type="EMBL" id="QGNW01000186">
    <property type="protein sequence ID" value="RVW87119.1"/>
    <property type="molecule type" value="Genomic_DNA"/>
</dbReference>
<dbReference type="InterPro" id="IPR003137">
    <property type="entry name" value="PA_domain"/>
</dbReference>
<evidence type="ECO:0000256" key="4">
    <source>
        <dbReference type="ARBA" id="ARBA00022801"/>
    </source>
</evidence>
<feature type="active site" description="Charge relay system" evidence="6 7">
    <location>
        <position position="94"/>
    </location>
</feature>
<keyword evidence="4 7" id="KW-0378">Hydrolase</keyword>
<organism evidence="11 12">
    <name type="scientific">Vitis vinifera</name>
    <name type="common">Grape</name>
    <dbReference type="NCBI Taxonomy" id="29760"/>
    <lineage>
        <taxon>Eukaryota</taxon>
        <taxon>Viridiplantae</taxon>
        <taxon>Streptophyta</taxon>
        <taxon>Embryophyta</taxon>
        <taxon>Tracheophyta</taxon>
        <taxon>Spermatophyta</taxon>
        <taxon>Magnoliopsida</taxon>
        <taxon>eudicotyledons</taxon>
        <taxon>Gunneridae</taxon>
        <taxon>Pentapetalae</taxon>
        <taxon>rosids</taxon>
        <taxon>Vitales</taxon>
        <taxon>Vitaceae</taxon>
        <taxon>Viteae</taxon>
        <taxon>Vitis</taxon>
    </lineage>
</organism>
<keyword evidence="5 7" id="KW-0720">Serine protease</keyword>